<evidence type="ECO:0000256" key="4">
    <source>
        <dbReference type="ARBA" id="ARBA00022448"/>
    </source>
</evidence>
<dbReference type="OrthoDB" id="9811406at2"/>
<keyword evidence="7" id="KW-0653">Protein transport</keyword>
<organism evidence="12 13">
    <name type="scientific">Methylovorus glucosotrophus (strain SIP3-4)</name>
    <dbReference type="NCBI Taxonomy" id="582744"/>
    <lineage>
        <taxon>Bacteria</taxon>
        <taxon>Pseudomonadati</taxon>
        <taxon>Pseudomonadota</taxon>
        <taxon>Betaproteobacteria</taxon>
        <taxon>Nitrosomonadales</taxon>
        <taxon>Methylophilaceae</taxon>
        <taxon>Methylovorus</taxon>
    </lineage>
</organism>
<dbReference type="Pfam" id="PF02699">
    <property type="entry name" value="YajC"/>
    <property type="match status" value="1"/>
</dbReference>
<evidence type="ECO:0000256" key="8">
    <source>
        <dbReference type="ARBA" id="ARBA00022989"/>
    </source>
</evidence>
<keyword evidence="13" id="KW-1185">Reference proteome</keyword>
<comment type="subcellular location">
    <subcellularLocation>
        <location evidence="1">Cell membrane</location>
        <topology evidence="1">Single-pass membrane protein</topology>
    </subcellularLocation>
</comment>
<keyword evidence="9" id="KW-0811">Translocation</keyword>
<dbReference type="STRING" id="582744.Msip34_2232"/>
<keyword evidence="6 11" id="KW-0812">Transmembrane</keyword>
<evidence type="ECO:0000256" key="2">
    <source>
        <dbReference type="ARBA" id="ARBA00006742"/>
    </source>
</evidence>
<reference evidence="12 13" key="2">
    <citation type="journal article" date="2011" name="J. Bacteriol.">
        <title>Genomes of three methylotrophs from a single niche uncover genetic and metabolic divergence of Methylophilaceae.</title>
        <authorList>
            <person name="Lapidus A."/>
            <person name="Clum A."/>
            <person name="Labutti K."/>
            <person name="Kaluzhnaya M.G."/>
            <person name="Lim S."/>
            <person name="Beck D.A."/>
            <person name="Glavina Del Rio T."/>
            <person name="Nolan M."/>
            <person name="Mavromatis K."/>
            <person name="Huntemann M."/>
            <person name="Lucas S."/>
            <person name="Lidstrom M.E."/>
            <person name="Ivanova N."/>
            <person name="Chistoserdova L."/>
        </authorList>
    </citation>
    <scope>NUCLEOTIDE SEQUENCE [LARGE SCALE GENOMIC DNA]</scope>
    <source>
        <strain evidence="12 13">SIP3-4</strain>
    </source>
</reference>
<proteinExistence type="inferred from homology"/>
<dbReference type="HOGENOM" id="CLU_116157_2_1_4"/>
<dbReference type="PANTHER" id="PTHR33909">
    <property type="entry name" value="SEC TRANSLOCON ACCESSORY COMPLEX SUBUNIT YAJC"/>
    <property type="match status" value="1"/>
</dbReference>
<dbReference type="KEGG" id="mei:Msip34_2232"/>
<evidence type="ECO:0000256" key="7">
    <source>
        <dbReference type="ARBA" id="ARBA00022927"/>
    </source>
</evidence>
<keyword evidence="8 11" id="KW-1133">Transmembrane helix</keyword>
<dbReference type="InterPro" id="IPR003849">
    <property type="entry name" value="Preprotein_translocase_YajC"/>
</dbReference>
<accession>C6X9T3</accession>
<dbReference type="PRINTS" id="PR01853">
    <property type="entry name" value="YAJCTRNLCASE"/>
</dbReference>
<evidence type="ECO:0000313" key="13">
    <source>
        <dbReference type="Proteomes" id="UP000002743"/>
    </source>
</evidence>
<dbReference type="NCBIfam" id="TIGR00739">
    <property type="entry name" value="yajC"/>
    <property type="match status" value="1"/>
</dbReference>
<evidence type="ECO:0000256" key="11">
    <source>
        <dbReference type="SAM" id="Phobius"/>
    </source>
</evidence>
<evidence type="ECO:0000313" key="12">
    <source>
        <dbReference type="EMBL" id="ACT51474.1"/>
    </source>
</evidence>
<evidence type="ECO:0000256" key="3">
    <source>
        <dbReference type="ARBA" id="ARBA00014962"/>
    </source>
</evidence>
<dbReference type="Proteomes" id="UP000002743">
    <property type="component" value="Chromosome"/>
</dbReference>
<dbReference type="PANTHER" id="PTHR33909:SF1">
    <property type="entry name" value="SEC TRANSLOCON ACCESSORY COMPLEX SUBUNIT YAJC"/>
    <property type="match status" value="1"/>
</dbReference>
<sequence length="105" mass="11561">MLISSAYAASASPAPEWTSFLPLVVIFVLFWFMLIRPQMKQAKEQRRMLEALQKGDEVITAGGIVGKVTKVGDAYVTIEIAPEVNINVQKQTVQTLLPKGTIKSI</sequence>
<evidence type="ECO:0000256" key="9">
    <source>
        <dbReference type="ARBA" id="ARBA00023010"/>
    </source>
</evidence>
<name>C6X9T3_METGS</name>
<dbReference type="SMART" id="SM01323">
    <property type="entry name" value="YajC"/>
    <property type="match status" value="1"/>
</dbReference>
<dbReference type="EMBL" id="CP001674">
    <property type="protein sequence ID" value="ACT51474.1"/>
    <property type="molecule type" value="Genomic_DNA"/>
</dbReference>
<comment type="similarity">
    <text evidence="2">Belongs to the YajC family.</text>
</comment>
<dbReference type="GO" id="GO:0015031">
    <property type="term" value="P:protein transport"/>
    <property type="evidence" value="ECO:0007669"/>
    <property type="project" value="UniProtKB-KW"/>
</dbReference>
<evidence type="ECO:0000256" key="5">
    <source>
        <dbReference type="ARBA" id="ARBA00022475"/>
    </source>
</evidence>
<evidence type="ECO:0000256" key="10">
    <source>
        <dbReference type="ARBA" id="ARBA00023136"/>
    </source>
</evidence>
<keyword evidence="5" id="KW-1003">Cell membrane</keyword>
<evidence type="ECO:0000256" key="1">
    <source>
        <dbReference type="ARBA" id="ARBA00004162"/>
    </source>
</evidence>
<reference evidence="13" key="1">
    <citation type="submission" date="2009-07" db="EMBL/GenBank/DDBJ databases">
        <title>Complete sequence of chromosome of Methylovorus sp. SIP3-4.</title>
        <authorList>
            <person name="Lucas S."/>
            <person name="Copeland A."/>
            <person name="Lapidus A."/>
            <person name="Glavina del Rio T."/>
            <person name="Tice H."/>
            <person name="Bruce D."/>
            <person name="Goodwin L."/>
            <person name="Pitluck S."/>
            <person name="Clum A."/>
            <person name="Larimer F."/>
            <person name="Land M."/>
            <person name="Hauser L."/>
            <person name="Kyrpides N."/>
            <person name="Mikhailova N."/>
            <person name="Kayluzhnaya M."/>
            <person name="Chistoserdova L."/>
        </authorList>
    </citation>
    <scope>NUCLEOTIDE SEQUENCE [LARGE SCALE GENOMIC DNA]</scope>
    <source>
        <strain evidence="13">SIP3-4</strain>
    </source>
</reference>
<protein>
    <recommendedName>
        <fullName evidence="3">Sec translocon accessory complex subunit YajC</fullName>
    </recommendedName>
</protein>
<feature type="transmembrane region" description="Helical" evidence="11">
    <location>
        <begin position="20"/>
        <end position="39"/>
    </location>
</feature>
<dbReference type="RefSeq" id="WP_013442956.1">
    <property type="nucleotide sequence ID" value="NC_012969.1"/>
</dbReference>
<keyword evidence="4" id="KW-0813">Transport</keyword>
<keyword evidence="10 11" id="KW-0472">Membrane</keyword>
<evidence type="ECO:0000256" key="6">
    <source>
        <dbReference type="ARBA" id="ARBA00022692"/>
    </source>
</evidence>
<dbReference type="eggNOG" id="COG1862">
    <property type="taxonomic scope" value="Bacteria"/>
</dbReference>
<dbReference type="GO" id="GO:0005886">
    <property type="term" value="C:plasma membrane"/>
    <property type="evidence" value="ECO:0007669"/>
    <property type="project" value="UniProtKB-SubCell"/>
</dbReference>
<dbReference type="AlphaFoldDB" id="C6X9T3"/>
<gene>
    <name evidence="12" type="ordered locus">Msip34_2232</name>
</gene>